<dbReference type="GO" id="GO:0004402">
    <property type="term" value="F:histone acetyltransferase activity"/>
    <property type="evidence" value="ECO:0007669"/>
    <property type="project" value="TreeGrafter"/>
</dbReference>
<dbReference type="RefSeq" id="XP_001612310.1">
    <property type="nucleotide sequence ID" value="XM_001612260.1"/>
</dbReference>
<reference evidence="7" key="2">
    <citation type="journal article" date="2020" name="Data Brief">
        <title>Transcriptome dataset of Babesia bovis life stages within vertebrate and invertebrate hosts.</title>
        <authorList>
            <person name="Ueti M.W."/>
            <person name="Johnson W.C."/>
            <person name="Kappmeyer L.S."/>
            <person name="Herndon D.R."/>
            <person name="Mousel M.R."/>
            <person name="Reif K.E."/>
            <person name="Taus N.S."/>
            <person name="Ifeonu O.O."/>
            <person name="Silva J.C."/>
            <person name="Suarez C.E."/>
            <person name="Brayton K.A."/>
        </authorList>
    </citation>
    <scope>NUCLEOTIDE SEQUENCE [LARGE SCALE GENOMIC DNA]</scope>
</reference>
<reference evidence="7" key="3">
    <citation type="journal article" date="2021" name="Int. J. Parasitol.">
        <title>Comparative analysis of gene expression between Babesia bovis blood stages and kinetes allowed by improved genome annotation.</title>
        <authorList>
            <person name="Ueti M.W."/>
            <person name="Johnson W.C."/>
            <person name="Kappmeyer L.S."/>
            <person name="Herndon D.R."/>
            <person name="Mousel M.R."/>
            <person name="Reif K.E."/>
            <person name="Taus N.S."/>
            <person name="Ifeonu O.O."/>
            <person name="Silva J.C."/>
            <person name="Suarez C.E."/>
            <person name="Brayton K.A."/>
        </authorList>
    </citation>
    <scope>NUCLEOTIDE SEQUENCE [LARGE SCALE GENOMIC DNA]</scope>
</reference>
<dbReference type="STRING" id="5865.A7AQA8"/>
<dbReference type="Gene3D" id="3.40.630.30">
    <property type="match status" value="1"/>
</dbReference>
<keyword evidence="7" id="KW-1185">Reference proteome</keyword>
<dbReference type="PANTHER" id="PTHR14744:SF15">
    <property type="entry name" value="N-ALPHA-ACETYLTRANSFERASE 60"/>
    <property type="match status" value="1"/>
</dbReference>
<gene>
    <name evidence="6" type="ORF">BBOV_III011900</name>
</gene>
<organism evidence="6 7">
    <name type="scientific">Babesia bovis</name>
    <dbReference type="NCBI Taxonomy" id="5865"/>
    <lineage>
        <taxon>Eukaryota</taxon>
        <taxon>Sar</taxon>
        <taxon>Alveolata</taxon>
        <taxon>Apicomplexa</taxon>
        <taxon>Aconoidasida</taxon>
        <taxon>Piroplasmida</taxon>
        <taxon>Babesiidae</taxon>
        <taxon>Babesia</taxon>
    </lineage>
</organism>
<evidence type="ECO:0000256" key="1">
    <source>
        <dbReference type="ARBA" id="ARBA00013184"/>
    </source>
</evidence>
<accession>A7AQA8</accession>
<dbReference type="PANTHER" id="PTHR14744">
    <property type="entry name" value="N-ALPHA-ACETYLTRANSFERASE 60"/>
    <property type="match status" value="1"/>
</dbReference>
<name>A7AQA8_BABBO</name>
<dbReference type="GeneID" id="5480570"/>
<dbReference type="AlphaFoldDB" id="A7AQA8"/>
<evidence type="ECO:0000256" key="5">
    <source>
        <dbReference type="SAM" id="Phobius"/>
    </source>
</evidence>
<reference evidence="6 7" key="1">
    <citation type="journal article" date="2007" name="PLoS Pathog.">
        <title>Genome sequence of Babesia bovis and comparative analysis of apicomplexan hemoprotozoa.</title>
        <authorList>
            <person name="Brayton K.A."/>
            <person name="Lau A.O.T."/>
            <person name="Herndon D.R."/>
            <person name="Hannick L."/>
            <person name="Kappmeyer L.S."/>
            <person name="Berens S.J."/>
            <person name="Bidwell S.L."/>
            <person name="Brown W.C."/>
            <person name="Crabtree J."/>
            <person name="Fadrosh D."/>
            <person name="Feldblum T."/>
            <person name="Forberger H.A."/>
            <person name="Haas B.J."/>
            <person name="Howell J.M."/>
            <person name="Khouri H."/>
            <person name="Koo H."/>
            <person name="Mann D.J."/>
            <person name="Norimine J."/>
            <person name="Paulsen I.T."/>
            <person name="Radune D."/>
            <person name="Ren Q."/>
            <person name="Smith R.K. Jr."/>
            <person name="Suarez C.E."/>
            <person name="White O."/>
            <person name="Wortman J.R."/>
            <person name="Knowles D.P. Jr."/>
            <person name="McElwain T.F."/>
            <person name="Nene V.M."/>
        </authorList>
    </citation>
    <scope>NUCLEOTIDE SEQUENCE [LARGE SCALE GENOMIC DNA]</scope>
    <source>
        <strain evidence="6">T2Bo</strain>
    </source>
</reference>
<dbReference type="InterPro" id="IPR045141">
    <property type="entry name" value="NAA60-like"/>
</dbReference>
<keyword evidence="5" id="KW-1133">Transmembrane helix</keyword>
<dbReference type="InParanoid" id="A7AQA8"/>
<evidence type="ECO:0000313" key="6">
    <source>
        <dbReference type="EMBL" id="EDO08742.1"/>
    </source>
</evidence>
<evidence type="ECO:0000256" key="3">
    <source>
        <dbReference type="ARBA" id="ARBA00022853"/>
    </source>
</evidence>
<evidence type="ECO:0000313" key="7">
    <source>
        <dbReference type="Proteomes" id="UP000002173"/>
    </source>
</evidence>
<keyword evidence="4" id="KW-0012">Acyltransferase</keyword>
<dbReference type="OMA" id="FEVACST"/>
<dbReference type="VEuPathDB" id="PiroplasmaDB:BBOV_III011900"/>
<dbReference type="GO" id="GO:0004596">
    <property type="term" value="F:protein-N-terminal amino-acid acetyltransferase activity"/>
    <property type="evidence" value="ECO:0007669"/>
    <property type="project" value="InterPro"/>
</dbReference>
<dbReference type="GO" id="GO:0000139">
    <property type="term" value="C:Golgi membrane"/>
    <property type="evidence" value="ECO:0007669"/>
    <property type="project" value="TreeGrafter"/>
</dbReference>
<proteinExistence type="predicted"/>
<comment type="caution">
    <text evidence="6">The sequence shown here is derived from an EMBL/GenBank/DDBJ whole genome shotgun (WGS) entry which is preliminary data.</text>
</comment>
<evidence type="ECO:0000256" key="4">
    <source>
        <dbReference type="ARBA" id="ARBA00023315"/>
    </source>
</evidence>
<feature type="transmembrane region" description="Helical" evidence="5">
    <location>
        <begin position="301"/>
        <end position="322"/>
    </location>
</feature>
<keyword evidence="5" id="KW-0812">Transmembrane</keyword>
<dbReference type="Proteomes" id="UP000002173">
    <property type="component" value="Unassembled WGS sequence"/>
</dbReference>
<dbReference type="KEGG" id="bbo:BBOV_III011900"/>
<keyword evidence="2" id="KW-0808">Transferase</keyword>
<dbReference type="EC" id="2.3.1.48" evidence="1"/>
<keyword evidence="5" id="KW-0472">Membrane</keyword>
<dbReference type="EMBL" id="AAXT01000001">
    <property type="protein sequence ID" value="EDO08742.1"/>
    <property type="molecule type" value="Genomic_DNA"/>
</dbReference>
<evidence type="ECO:0000256" key="2">
    <source>
        <dbReference type="ARBA" id="ARBA00022679"/>
    </source>
</evidence>
<dbReference type="eggNOG" id="ENOG502QX7Z">
    <property type="taxonomic scope" value="Eukaryota"/>
</dbReference>
<keyword evidence="3" id="KW-0156">Chromatin regulator</keyword>
<sequence length="443" mass="50280">MSDSSNQYRSSALIPGVEIYPSEWSLLNTTLLSLPKDLRIFRELRMRPLAPRHREGLLLLHKRLFPINYDSRFYDTACRIVSDDSASSSDFWSVSTLIGIGMFLPKSTIVSNCDTRSIICCATPDSSGSTSESSASCSEHTTRKETANINTRLVTPLGTESNEEGDNVDDLVDTDMFAPVDCILNDATYDRENDEFLVGFLTLWVNQQELSPMTSNNDYFALNNFYEDIVFPYLQSPASSGVSIPTLPNFDHLSGDSYRFLFSNLYTNRELLDYLSSFSLDTCKTVYLLSAGVTMGLRSRFLGTHLIMFLQSMLYFCCYNVFIYNGDMFRCSDDLREPLLSTLNLHLNTSMDENSSLELDEISESEVAPFRLSISSVLDAFSQCERMPLSIYLHVISYNKKACEMYRRANFICVTRIPDFYTIDGLQYAANLFAFYMCPPFLV</sequence>
<protein>
    <recommendedName>
        <fullName evidence="1">histone acetyltransferase</fullName>
        <ecNumber evidence="1">2.3.1.48</ecNumber>
    </recommendedName>
</protein>